<evidence type="ECO:0000256" key="2">
    <source>
        <dbReference type="PROSITE-ProRule" id="PRU01091"/>
    </source>
</evidence>
<dbReference type="EMBL" id="JBHSIS010000022">
    <property type="protein sequence ID" value="MFC4858134.1"/>
    <property type="molecule type" value="Genomic_DNA"/>
</dbReference>
<dbReference type="Gene3D" id="1.10.10.10">
    <property type="entry name" value="Winged helix-like DNA-binding domain superfamily/Winged helix DNA-binding domain"/>
    <property type="match status" value="1"/>
</dbReference>
<proteinExistence type="predicted"/>
<feature type="DNA-binding region" description="OmpR/PhoB-type" evidence="2">
    <location>
        <begin position="42"/>
        <end position="86"/>
    </location>
</feature>
<feature type="domain" description="OmpR/PhoB-type" evidence="3">
    <location>
        <begin position="42"/>
        <end position="86"/>
    </location>
</feature>
<protein>
    <recommendedName>
        <fullName evidence="3">OmpR/PhoB-type domain-containing protein</fullName>
    </recommendedName>
</protein>
<comment type="caution">
    <text evidence="4">The sequence shown here is derived from an EMBL/GenBank/DDBJ whole genome shotgun (WGS) entry which is preliminary data.</text>
</comment>
<evidence type="ECO:0000313" key="5">
    <source>
        <dbReference type="Proteomes" id="UP001595859"/>
    </source>
</evidence>
<dbReference type="InterPro" id="IPR036388">
    <property type="entry name" value="WH-like_DNA-bd_sf"/>
</dbReference>
<evidence type="ECO:0000256" key="1">
    <source>
        <dbReference type="ARBA" id="ARBA00023125"/>
    </source>
</evidence>
<accession>A0ABV9SB16</accession>
<dbReference type="InterPro" id="IPR016032">
    <property type="entry name" value="Sig_transdc_resp-reg_C-effctor"/>
</dbReference>
<dbReference type="InterPro" id="IPR001867">
    <property type="entry name" value="OmpR/PhoB-type_DNA-bd"/>
</dbReference>
<evidence type="ECO:0000259" key="3">
    <source>
        <dbReference type="PROSITE" id="PS51755"/>
    </source>
</evidence>
<evidence type="ECO:0000313" key="4">
    <source>
        <dbReference type="EMBL" id="MFC4858134.1"/>
    </source>
</evidence>
<reference evidence="5" key="1">
    <citation type="journal article" date="2019" name="Int. J. Syst. Evol. Microbiol.">
        <title>The Global Catalogue of Microorganisms (GCM) 10K type strain sequencing project: providing services to taxonomists for standard genome sequencing and annotation.</title>
        <authorList>
            <consortium name="The Broad Institute Genomics Platform"/>
            <consortium name="The Broad Institute Genome Sequencing Center for Infectious Disease"/>
            <person name="Wu L."/>
            <person name="Ma J."/>
        </authorList>
    </citation>
    <scope>NUCLEOTIDE SEQUENCE [LARGE SCALE GENOMIC DNA]</scope>
    <source>
        <strain evidence="5">ZS-22-S1</strain>
    </source>
</reference>
<dbReference type="PROSITE" id="PS51755">
    <property type="entry name" value="OMPR_PHOB"/>
    <property type="match status" value="1"/>
</dbReference>
<sequence length="86" mass="9314">MLAVADEPALAELLAKPVSLAEVVLRLRTLLRHAGMDVASPGPSLVIGALILDEGNHEVTRGGRRIDLTTVEFDLLRFPMRTPARC</sequence>
<name>A0ABV9SB16_9PSEU</name>
<gene>
    <name evidence="4" type="ORF">ACFPCV_31935</name>
</gene>
<dbReference type="RefSeq" id="WP_378060384.1">
    <property type="nucleotide sequence ID" value="NZ_JBHSIS010000022.1"/>
</dbReference>
<keyword evidence="1 2" id="KW-0238">DNA-binding</keyword>
<organism evidence="4 5">
    <name type="scientific">Actinophytocola glycyrrhizae</name>
    <dbReference type="NCBI Taxonomy" id="2044873"/>
    <lineage>
        <taxon>Bacteria</taxon>
        <taxon>Bacillati</taxon>
        <taxon>Actinomycetota</taxon>
        <taxon>Actinomycetes</taxon>
        <taxon>Pseudonocardiales</taxon>
        <taxon>Pseudonocardiaceae</taxon>
    </lineage>
</organism>
<dbReference type="Proteomes" id="UP001595859">
    <property type="component" value="Unassembled WGS sequence"/>
</dbReference>
<keyword evidence="5" id="KW-1185">Reference proteome</keyword>
<dbReference type="SUPFAM" id="SSF46894">
    <property type="entry name" value="C-terminal effector domain of the bipartite response regulators"/>
    <property type="match status" value="1"/>
</dbReference>